<proteinExistence type="predicted"/>
<dbReference type="Proteomes" id="UP000814140">
    <property type="component" value="Unassembled WGS sequence"/>
</dbReference>
<keyword evidence="2" id="KW-1185">Reference proteome</keyword>
<organism evidence="1 2">
    <name type="scientific">Artomyces pyxidatus</name>
    <dbReference type="NCBI Taxonomy" id="48021"/>
    <lineage>
        <taxon>Eukaryota</taxon>
        <taxon>Fungi</taxon>
        <taxon>Dikarya</taxon>
        <taxon>Basidiomycota</taxon>
        <taxon>Agaricomycotina</taxon>
        <taxon>Agaricomycetes</taxon>
        <taxon>Russulales</taxon>
        <taxon>Auriscalpiaceae</taxon>
        <taxon>Artomyces</taxon>
    </lineage>
</organism>
<dbReference type="EMBL" id="MU277295">
    <property type="protein sequence ID" value="KAI0055363.1"/>
    <property type="molecule type" value="Genomic_DNA"/>
</dbReference>
<accession>A0ACB8SFV5</accession>
<evidence type="ECO:0000313" key="2">
    <source>
        <dbReference type="Proteomes" id="UP000814140"/>
    </source>
</evidence>
<evidence type="ECO:0000313" key="1">
    <source>
        <dbReference type="EMBL" id="KAI0055363.1"/>
    </source>
</evidence>
<reference evidence="1" key="2">
    <citation type="journal article" date="2022" name="New Phytol.">
        <title>Evolutionary transition to the ectomycorrhizal habit in the genomes of a hyperdiverse lineage of mushroom-forming fungi.</title>
        <authorList>
            <person name="Looney B."/>
            <person name="Miyauchi S."/>
            <person name="Morin E."/>
            <person name="Drula E."/>
            <person name="Courty P.E."/>
            <person name="Kohler A."/>
            <person name="Kuo A."/>
            <person name="LaButti K."/>
            <person name="Pangilinan J."/>
            <person name="Lipzen A."/>
            <person name="Riley R."/>
            <person name="Andreopoulos W."/>
            <person name="He G."/>
            <person name="Johnson J."/>
            <person name="Nolan M."/>
            <person name="Tritt A."/>
            <person name="Barry K.W."/>
            <person name="Grigoriev I.V."/>
            <person name="Nagy L.G."/>
            <person name="Hibbett D."/>
            <person name="Henrissat B."/>
            <person name="Matheny P.B."/>
            <person name="Labbe J."/>
            <person name="Martin F.M."/>
        </authorList>
    </citation>
    <scope>NUCLEOTIDE SEQUENCE</scope>
    <source>
        <strain evidence="1">HHB10654</strain>
    </source>
</reference>
<name>A0ACB8SFV5_9AGAM</name>
<gene>
    <name evidence="1" type="ORF">BV25DRAFT_178758</name>
</gene>
<sequence length="461" mass="52218">MTDVFRQWREEYGPLFSFTVGTRKTIVLNELDATTDLLDKRGDIYSSRPRLVVAHEILSGGMRGLSMQYGDKWRKWRKIQHMGLNGRAVLAYCDHQTLESTVVLRDLLQDTGKQETSLQRFVTSVVLGICYGYRVQNLEDPMVRANYVAAIEYQKANLPGRYLVETWPILLWLPRQLQWFRAPLEKARAKDTNTYTTFLRRVKERAHAGYSKDCMATYTMTKGGDQGLSEVEVAYAVSAPFSAGIDTTMSTLRWAIVCALLNPEITKIAQAEIDAVVGRDRLPTFQDEAALPYVAAFIKEVTRFRPVVPLAIPHAATRDDTYRGYVIRKGTVVYGNIDALTQDPTLFPEPHMFSPARFLGKDVDPRLIDFTIPFGFGRRVCPGMHVALKSTFIVIARILWAFDLLPGPDGVLPDADAFTFLGLTRVPAPFRFSVRARHPDAVRVIEEEGAEADVRLKEWQY</sequence>
<protein>
    <submittedName>
        <fullName evidence="1">Cytochrome P450</fullName>
    </submittedName>
</protein>
<reference evidence="1" key="1">
    <citation type="submission" date="2021-03" db="EMBL/GenBank/DDBJ databases">
        <authorList>
            <consortium name="DOE Joint Genome Institute"/>
            <person name="Ahrendt S."/>
            <person name="Looney B.P."/>
            <person name="Miyauchi S."/>
            <person name="Morin E."/>
            <person name="Drula E."/>
            <person name="Courty P.E."/>
            <person name="Chicoki N."/>
            <person name="Fauchery L."/>
            <person name="Kohler A."/>
            <person name="Kuo A."/>
            <person name="Labutti K."/>
            <person name="Pangilinan J."/>
            <person name="Lipzen A."/>
            <person name="Riley R."/>
            <person name="Andreopoulos W."/>
            <person name="He G."/>
            <person name="Johnson J."/>
            <person name="Barry K.W."/>
            <person name="Grigoriev I.V."/>
            <person name="Nagy L."/>
            <person name="Hibbett D."/>
            <person name="Henrissat B."/>
            <person name="Matheny P.B."/>
            <person name="Labbe J."/>
            <person name="Martin F."/>
        </authorList>
    </citation>
    <scope>NUCLEOTIDE SEQUENCE</scope>
    <source>
        <strain evidence="1">HHB10654</strain>
    </source>
</reference>
<comment type="caution">
    <text evidence="1">The sequence shown here is derived from an EMBL/GenBank/DDBJ whole genome shotgun (WGS) entry which is preliminary data.</text>
</comment>